<evidence type="ECO:0000313" key="7">
    <source>
        <dbReference type="Proteomes" id="UP001596417"/>
    </source>
</evidence>
<dbReference type="GO" id="GO:0042802">
    <property type="term" value="F:identical protein binding"/>
    <property type="evidence" value="ECO:0007669"/>
    <property type="project" value="UniProtKB-ARBA"/>
</dbReference>
<organism evidence="6 7">
    <name type="scientific">Halocatena marina</name>
    <dbReference type="NCBI Taxonomy" id="2934937"/>
    <lineage>
        <taxon>Archaea</taxon>
        <taxon>Methanobacteriati</taxon>
        <taxon>Methanobacteriota</taxon>
        <taxon>Stenosarchaea group</taxon>
        <taxon>Halobacteria</taxon>
        <taxon>Halobacteriales</taxon>
        <taxon>Natronomonadaceae</taxon>
        <taxon>Halocatena</taxon>
    </lineage>
</organism>
<keyword evidence="2" id="KW-0479">Metal-binding</keyword>
<dbReference type="Pfam" id="PF00383">
    <property type="entry name" value="dCMP_cyt_deam_1"/>
    <property type="match status" value="1"/>
</dbReference>
<dbReference type="PANTHER" id="PTHR11644">
    <property type="entry name" value="CYTIDINE DEAMINASE"/>
    <property type="match status" value="1"/>
</dbReference>
<keyword evidence="3 6" id="KW-0378">Hydrolase</keyword>
<proteinExistence type="inferred from homology"/>
<sequence length="146" mass="15662">MTRDTLTHHDEALIDEAKRVVTENYVHGRHYVGSAVRTASGNVYAAVHIEANVGRASVCAEPIALGKAASNGETTIEAIASVRHPGPDDDGEIRVVSPCGVCRELISDLGADIEVIYAEDGALDKAQAIDLLPGKYVKSYRKTYLE</sequence>
<comment type="caution">
    <text evidence="6">The sequence shown here is derived from an EMBL/GenBank/DDBJ whole genome shotgun (WGS) entry which is preliminary data.</text>
</comment>
<dbReference type="InterPro" id="IPR016193">
    <property type="entry name" value="Cytidine_deaminase-like"/>
</dbReference>
<keyword evidence="4" id="KW-0862">Zinc</keyword>
<dbReference type="RefSeq" id="WP_248905634.1">
    <property type="nucleotide sequence ID" value="NZ_CP109979.1"/>
</dbReference>
<dbReference type="SUPFAM" id="SSF53927">
    <property type="entry name" value="Cytidine deaminase-like"/>
    <property type="match status" value="1"/>
</dbReference>
<dbReference type="EMBL" id="JBHTAX010000001">
    <property type="protein sequence ID" value="MFC7189543.1"/>
    <property type="molecule type" value="Genomic_DNA"/>
</dbReference>
<dbReference type="GeneID" id="76199107"/>
<dbReference type="NCBIfam" id="NF005314">
    <property type="entry name" value="PRK06848.1"/>
    <property type="match status" value="1"/>
</dbReference>
<evidence type="ECO:0000256" key="2">
    <source>
        <dbReference type="ARBA" id="ARBA00022723"/>
    </source>
</evidence>
<dbReference type="GO" id="GO:0046872">
    <property type="term" value="F:metal ion binding"/>
    <property type="evidence" value="ECO:0007669"/>
    <property type="project" value="UniProtKB-KW"/>
</dbReference>
<evidence type="ECO:0000256" key="4">
    <source>
        <dbReference type="ARBA" id="ARBA00022833"/>
    </source>
</evidence>
<dbReference type="InterPro" id="IPR050202">
    <property type="entry name" value="Cyt/Deoxycyt_deaminase"/>
</dbReference>
<dbReference type="PROSITE" id="PS51747">
    <property type="entry name" value="CYT_DCMP_DEAMINASES_2"/>
    <property type="match status" value="1"/>
</dbReference>
<dbReference type="AlphaFoldDB" id="A0ABD5YJH0"/>
<name>A0ABD5YJH0_9EURY</name>
<dbReference type="Proteomes" id="UP001596417">
    <property type="component" value="Unassembled WGS sequence"/>
</dbReference>
<dbReference type="CDD" id="cd01283">
    <property type="entry name" value="cytidine_deaminase"/>
    <property type="match status" value="1"/>
</dbReference>
<evidence type="ECO:0000259" key="5">
    <source>
        <dbReference type="PROSITE" id="PS51747"/>
    </source>
</evidence>
<accession>A0ABD5YJH0</accession>
<evidence type="ECO:0000313" key="6">
    <source>
        <dbReference type="EMBL" id="MFC7189543.1"/>
    </source>
</evidence>
<evidence type="ECO:0000256" key="1">
    <source>
        <dbReference type="ARBA" id="ARBA00006576"/>
    </source>
</evidence>
<dbReference type="GO" id="GO:0072527">
    <property type="term" value="P:pyrimidine-containing compound metabolic process"/>
    <property type="evidence" value="ECO:0007669"/>
    <property type="project" value="UniProtKB-ARBA"/>
</dbReference>
<dbReference type="EC" id="3.5.4.5" evidence="6"/>
<dbReference type="GO" id="GO:0055086">
    <property type="term" value="P:nucleobase-containing small molecule metabolic process"/>
    <property type="evidence" value="ECO:0007669"/>
    <property type="project" value="UniProtKB-ARBA"/>
</dbReference>
<reference evidence="6 7" key="1">
    <citation type="journal article" date="2019" name="Int. J. Syst. Evol. Microbiol.">
        <title>The Global Catalogue of Microorganisms (GCM) 10K type strain sequencing project: providing services to taxonomists for standard genome sequencing and annotation.</title>
        <authorList>
            <consortium name="The Broad Institute Genomics Platform"/>
            <consortium name="The Broad Institute Genome Sequencing Center for Infectious Disease"/>
            <person name="Wu L."/>
            <person name="Ma J."/>
        </authorList>
    </citation>
    <scope>NUCLEOTIDE SEQUENCE [LARGE SCALE GENOMIC DNA]</scope>
    <source>
        <strain evidence="6 7">RDMS1</strain>
    </source>
</reference>
<dbReference type="PANTHER" id="PTHR11644:SF2">
    <property type="entry name" value="CYTIDINE DEAMINASE"/>
    <property type="match status" value="1"/>
</dbReference>
<dbReference type="GO" id="GO:0005737">
    <property type="term" value="C:cytoplasm"/>
    <property type="evidence" value="ECO:0007669"/>
    <property type="project" value="UniProtKB-ARBA"/>
</dbReference>
<feature type="domain" description="CMP/dCMP-type deaminase" evidence="5">
    <location>
        <begin position="8"/>
        <end position="139"/>
    </location>
</feature>
<dbReference type="InterPro" id="IPR016192">
    <property type="entry name" value="APOBEC/CMP_deaminase_Zn-bd"/>
</dbReference>
<evidence type="ECO:0000256" key="3">
    <source>
        <dbReference type="ARBA" id="ARBA00022801"/>
    </source>
</evidence>
<dbReference type="InterPro" id="IPR002125">
    <property type="entry name" value="CMP_dCMP_dom"/>
</dbReference>
<dbReference type="PROSITE" id="PS00903">
    <property type="entry name" value="CYT_DCMP_DEAMINASES_1"/>
    <property type="match status" value="1"/>
</dbReference>
<dbReference type="GO" id="GO:0004126">
    <property type="term" value="F:cytidine deaminase activity"/>
    <property type="evidence" value="ECO:0007669"/>
    <property type="project" value="UniProtKB-EC"/>
</dbReference>
<comment type="similarity">
    <text evidence="1">Belongs to the cytidine and deoxycytidylate deaminase family.</text>
</comment>
<dbReference type="Gene3D" id="3.40.140.10">
    <property type="entry name" value="Cytidine Deaminase, domain 2"/>
    <property type="match status" value="1"/>
</dbReference>
<keyword evidence="7" id="KW-1185">Reference proteome</keyword>
<protein>
    <submittedName>
        <fullName evidence="6">Cytidine deaminase</fullName>
        <ecNumber evidence="6">3.5.4.5</ecNumber>
    </submittedName>
</protein>
<gene>
    <name evidence="6" type="ORF">ACFQL7_06550</name>
</gene>